<dbReference type="AlphaFoldDB" id="I3YN96"/>
<dbReference type="KEGG" id="afd:Alfi_2179"/>
<dbReference type="Proteomes" id="UP000006052">
    <property type="component" value="Chromosome"/>
</dbReference>
<name>I3YN96_ALIFI</name>
<dbReference type="PATRIC" id="fig|679935.3.peg.2097"/>
<organism evidence="2 3">
    <name type="scientific">Alistipes finegoldii (strain DSM 17242 / JCM 16770 / CCUG 46020 / CIP 107999 / KCTC 15236 / AHN 2437)</name>
    <dbReference type="NCBI Taxonomy" id="679935"/>
    <lineage>
        <taxon>Bacteria</taxon>
        <taxon>Pseudomonadati</taxon>
        <taxon>Bacteroidota</taxon>
        <taxon>Bacteroidia</taxon>
        <taxon>Bacteroidales</taxon>
        <taxon>Rikenellaceae</taxon>
        <taxon>Alistipes</taxon>
    </lineage>
</organism>
<accession>I3YN96</accession>
<evidence type="ECO:0000313" key="2">
    <source>
        <dbReference type="EMBL" id="AFL78464.1"/>
    </source>
</evidence>
<protein>
    <submittedName>
        <fullName evidence="2">Uncharacterized protein</fullName>
    </submittedName>
</protein>
<dbReference type="HOGENOM" id="CLU_914111_0_0_10"/>
<proteinExistence type="predicted"/>
<evidence type="ECO:0000313" key="3">
    <source>
        <dbReference type="Proteomes" id="UP000006052"/>
    </source>
</evidence>
<evidence type="ECO:0000256" key="1">
    <source>
        <dbReference type="SAM" id="MobiDB-lite"/>
    </source>
</evidence>
<dbReference type="EMBL" id="CP003274">
    <property type="protein sequence ID" value="AFL78464.1"/>
    <property type="molecule type" value="Genomic_DNA"/>
</dbReference>
<reference evidence="3" key="1">
    <citation type="journal article" date="2013" name="Stand. Genomic Sci.">
        <title>Complete genome sequence of the bile-resistant pigment-producing anaerobe Alistipes finegoldii type strain (AHN2437(T)).</title>
        <authorList>
            <person name="Mavromatis K."/>
            <person name="Stackebrandt E."/>
            <person name="Munk C."/>
            <person name="Lapidus A."/>
            <person name="Nolan M."/>
            <person name="Lucas S."/>
            <person name="Hammon N."/>
            <person name="Deshpande S."/>
            <person name="Cheng J.F."/>
            <person name="Tapia R."/>
            <person name="Goodwin L.A."/>
            <person name="Pitluck S."/>
            <person name="Liolios K."/>
            <person name="Pagani I."/>
            <person name="Ivanova N."/>
            <person name="Mikhailova N."/>
            <person name="Huntemann M."/>
            <person name="Pati A."/>
            <person name="Chen A."/>
            <person name="Palaniappan K."/>
            <person name="Land M."/>
            <person name="Hauser L."/>
            <person name="Rohde M."/>
            <person name="Gronow S."/>
            <person name="Goker M."/>
            <person name="Detter J.C."/>
            <person name="Bristow J."/>
            <person name="Eisen J.A."/>
            <person name="Markowitz V."/>
            <person name="Hugenholtz P."/>
            <person name="Kyrpides N.C."/>
            <person name="Klenk H.P."/>
            <person name="Woyke T."/>
        </authorList>
    </citation>
    <scope>NUCLEOTIDE SEQUENCE</scope>
    <source>
        <strain evidence="3">DSM 17242 / JCM 16770 / AHN 2437 / CCUG 46020 / CIP 107999</strain>
    </source>
</reference>
<gene>
    <name evidence="2" type="ordered locus">Alfi_2179</name>
</gene>
<feature type="region of interest" description="Disordered" evidence="1">
    <location>
        <begin position="284"/>
        <end position="304"/>
    </location>
</feature>
<dbReference type="STRING" id="679935.Alfi_2179"/>
<sequence>MSRKINQKKEAFLASGGLLRSAGLAVPVAGVSSISNFIHQAHHLPAMQQHPGRVRGPHFCMKLRHYKILHSVPAPVFSACNLVRSPGQNAGAITLKNYAPLENGPQSRLHNFRVGAAGPINLRPVFFSKFYPGNLPRPIYFKKVKFEVIVTSGECKEARSAVTFAGVSSINTNQANHLNLPAMSLHPGRAWVTHFCVKLRHYKILHSVPAPVFSPNAPRYKLKFGVVPNVGFSRCIGSRGALFSPATFPSGVFIASEVTPSCKPTAGRASRLIRLDSDAASPMQSVSACGSAGSLSSHQTRISP</sequence>